<evidence type="ECO:0000256" key="1">
    <source>
        <dbReference type="SAM" id="Phobius"/>
    </source>
</evidence>
<keyword evidence="1" id="KW-0812">Transmembrane</keyword>
<sequence length="80" mass="9106">MTSNPRFGIFLALFGALAISPDTLLMRWSEMSGSQMMAWRGLLMGSAMLLAWLIFRRRQLRKDLRVTICWAGVLVLLCQS</sequence>
<organism evidence="2 3">
    <name type="scientific">Thioclava sediminum</name>
    <dbReference type="NCBI Taxonomy" id="1915319"/>
    <lineage>
        <taxon>Bacteria</taxon>
        <taxon>Pseudomonadati</taxon>
        <taxon>Pseudomonadota</taxon>
        <taxon>Alphaproteobacteria</taxon>
        <taxon>Rhodobacterales</taxon>
        <taxon>Paracoccaceae</taxon>
        <taxon>Thioclava</taxon>
    </lineage>
</organism>
<name>A0ABX3MYN5_9RHOB</name>
<gene>
    <name evidence="2" type="ORF">BMI91_10530</name>
</gene>
<protein>
    <recommendedName>
        <fullName evidence="4">EamA domain-containing protein</fullName>
    </recommendedName>
</protein>
<dbReference type="EMBL" id="MPZV01000002">
    <property type="protein sequence ID" value="OOY24466.1"/>
    <property type="molecule type" value="Genomic_DNA"/>
</dbReference>
<reference evidence="2 3" key="1">
    <citation type="submission" date="2016-11" db="EMBL/GenBank/DDBJ databases">
        <title>A multilocus sequence analysis scheme for characterization of bacteria in the genus Thioclava.</title>
        <authorList>
            <person name="Liu Y."/>
            <person name="Shao Z."/>
        </authorList>
    </citation>
    <scope>NUCLEOTIDE SEQUENCE [LARGE SCALE GENOMIC DNA]</scope>
    <source>
        <strain evidence="2 3">TAW-CT134</strain>
    </source>
</reference>
<feature type="transmembrane region" description="Helical" evidence="1">
    <location>
        <begin position="37"/>
        <end position="55"/>
    </location>
</feature>
<evidence type="ECO:0000313" key="3">
    <source>
        <dbReference type="Proteomes" id="UP000190787"/>
    </source>
</evidence>
<evidence type="ECO:0000313" key="2">
    <source>
        <dbReference type="EMBL" id="OOY24466.1"/>
    </source>
</evidence>
<comment type="caution">
    <text evidence="2">The sequence shown here is derived from an EMBL/GenBank/DDBJ whole genome shotgun (WGS) entry which is preliminary data.</text>
</comment>
<dbReference type="RefSeq" id="WP_244176604.1">
    <property type="nucleotide sequence ID" value="NZ_MPZV01000002.1"/>
</dbReference>
<proteinExistence type="predicted"/>
<accession>A0ABX3MYN5</accession>
<evidence type="ECO:0008006" key="4">
    <source>
        <dbReference type="Google" id="ProtNLM"/>
    </source>
</evidence>
<keyword evidence="1" id="KW-0472">Membrane</keyword>
<keyword evidence="1" id="KW-1133">Transmembrane helix</keyword>
<dbReference type="Proteomes" id="UP000190787">
    <property type="component" value="Unassembled WGS sequence"/>
</dbReference>
<keyword evidence="3" id="KW-1185">Reference proteome</keyword>